<dbReference type="AlphaFoldDB" id="A0A0A7I4H9"/>
<dbReference type="GO" id="GO:0005975">
    <property type="term" value="P:carbohydrate metabolic process"/>
    <property type="evidence" value="ECO:0007669"/>
    <property type="project" value="UniProtKB-ARBA"/>
</dbReference>
<feature type="signal peptide" evidence="7">
    <location>
        <begin position="1"/>
        <end position="30"/>
    </location>
</feature>
<evidence type="ECO:0000256" key="1">
    <source>
        <dbReference type="ARBA" id="ARBA00022512"/>
    </source>
</evidence>
<dbReference type="InterPro" id="IPR041033">
    <property type="entry name" value="SpaA_PFL_dom_1"/>
</dbReference>
<dbReference type="STRING" id="1447716.AH68_01055"/>
<dbReference type="HOGENOM" id="CLU_028873_0_0_11"/>
<dbReference type="Pfam" id="PF17802">
    <property type="entry name" value="SpaA"/>
    <property type="match status" value="1"/>
</dbReference>
<keyword evidence="4" id="KW-0572">Peptidoglycan-anchor</keyword>
<feature type="chain" id="PRO_5002029876" evidence="7">
    <location>
        <begin position="31"/>
        <end position="501"/>
    </location>
</feature>
<evidence type="ECO:0000259" key="8">
    <source>
        <dbReference type="Pfam" id="PF00746"/>
    </source>
</evidence>
<dbReference type="InterPro" id="IPR013783">
    <property type="entry name" value="Ig-like_fold"/>
</dbReference>
<name>A0A0A7I4H9_9BIFI</name>
<sequence length="501" mass="53551">MKKAINALVAVFATVAMAVAGFVGAGSALAAEATNTITGPSNGHTYEVYQIFTCELTNGKLSNIKWGSATAKNGTAVTDEELKAITDLASKSEDNNAQATANSIAQYLKTNAQPTTTITDTNASAQVPAGYYLIKDKAGTIPNGQTATTYIVTVAGDVTIKPKSDVPSFEKKLKDKNDTEGTTTGWQDSADYDFGDAVPFKLEGTVASNYADYTKYYFAFHDVEEPGLTFNKDSVKVYVDDTEITEGYQLVTDGLTDGCTFEVKFADLKTIKAVKAGSKIRVEYTSTLNEHANLGQQGNVNKAKLQFSNNPNDSQGGENGPTGNTPWDNVIVFTYKVVVNKVNKGQQPLEGAAFKLEKKQSNGTYQTVKDFAPDVTDSNKPTSFEFKGLDDGDYKLSETKTPAGYNTIQPITFTVTAEHDIEWTTKDRADVLTELSGDVASGEIHFTANKSEGSLTTNVVNKPGSSLPETGGMGTIVLYVAGAALVVAAGAYFTLKKKCTR</sequence>
<dbReference type="InterPro" id="IPR019931">
    <property type="entry name" value="LPXTG_anchor"/>
</dbReference>
<keyword evidence="6" id="KW-0812">Transmembrane</keyword>
<dbReference type="Gene3D" id="2.60.40.740">
    <property type="match status" value="1"/>
</dbReference>
<dbReference type="NCBIfam" id="TIGR04226">
    <property type="entry name" value="RrgB_K2N_iso_D2"/>
    <property type="match status" value="1"/>
</dbReference>
<organism evidence="10 11">
    <name type="scientific">Bifidobacterium catenulatum PV20-2</name>
    <dbReference type="NCBI Taxonomy" id="1447716"/>
    <lineage>
        <taxon>Bacteria</taxon>
        <taxon>Bacillati</taxon>
        <taxon>Actinomycetota</taxon>
        <taxon>Actinomycetes</taxon>
        <taxon>Bifidobacteriales</taxon>
        <taxon>Bifidobacteriaceae</taxon>
        <taxon>Bifidobacterium</taxon>
    </lineage>
</organism>
<dbReference type="RefSeq" id="WP_039196834.1">
    <property type="nucleotide sequence ID" value="NZ_CP007456.1"/>
</dbReference>
<evidence type="ECO:0000256" key="6">
    <source>
        <dbReference type="SAM" id="Phobius"/>
    </source>
</evidence>
<dbReference type="NCBIfam" id="TIGR01167">
    <property type="entry name" value="LPXTG_anchor"/>
    <property type="match status" value="1"/>
</dbReference>
<accession>A0A0A7I4H9</accession>
<evidence type="ECO:0000256" key="4">
    <source>
        <dbReference type="ARBA" id="ARBA00023088"/>
    </source>
</evidence>
<evidence type="ECO:0000313" key="11">
    <source>
        <dbReference type="Proteomes" id="UP000030625"/>
    </source>
</evidence>
<evidence type="ECO:0000313" key="10">
    <source>
        <dbReference type="EMBL" id="AIZ13839.1"/>
    </source>
</evidence>
<protein>
    <submittedName>
        <fullName evidence="10">Fimbrial protein</fullName>
    </submittedName>
</protein>
<proteinExistence type="predicted"/>
<evidence type="ECO:0000259" key="9">
    <source>
        <dbReference type="Pfam" id="PF17802"/>
    </source>
</evidence>
<evidence type="ECO:0000256" key="3">
    <source>
        <dbReference type="ARBA" id="ARBA00022729"/>
    </source>
</evidence>
<dbReference type="Proteomes" id="UP000030625">
    <property type="component" value="Chromosome"/>
</dbReference>
<dbReference type="InterPro" id="IPR026466">
    <property type="entry name" value="Fim_isopep_form_D2_dom"/>
</dbReference>
<keyword evidence="3 7" id="KW-0732">Signal</keyword>
<keyword evidence="6" id="KW-1133">Transmembrane helix</keyword>
<evidence type="ECO:0000256" key="5">
    <source>
        <dbReference type="SAM" id="MobiDB-lite"/>
    </source>
</evidence>
<dbReference type="KEGG" id="bka:AH68_01055"/>
<feature type="transmembrane region" description="Helical" evidence="6">
    <location>
        <begin position="476"/>
        <end position="495"/>
    </location>
</feature>
<feature type="region of interest" description="Disordered" evidence="5">
    <location>
        <begin position="304"/>
        <end position="325"/>
    </location>
</feature>
<dbReference type="Pfam" id="PF00746">
    <property type="entry name" value="Gram_pos_anchor"/>
    <property type="match status" value="1"/>
</dbReference>
<dbReference type="Gene3D" id="2.60.40.10">
    <property type="entry name" value="Immunoglobulins"/>
    <property type="match status" value="1"/>
</dbReference>
<gene>
    <name evidence="10" type="ORF">AH68_01055</name>
</gene>
<reference evidence="10 11" key="1">
    <citation type="journal article" date="2015" name="Genome Announc.">
        <title>Complete and Assembled Genome Sequence of Bifidobacterium kashiwanohense PV20-2, Isolated from the Feces of an Anemic Kenyan Infant.</title>
        <authorList>
            <person name="Vazquez-Gutierrez P."/>
            <person name="Lacroix C."/>
            <person name="Chassard C."/>
            <person name="Klumpp J."/>
            <person name="Jans C."/>
            <person name="Stevens M.J."/>
        </authorList>
    </citation>
    <scope>NUCLEOTIDE SEQUENCE [LARGE SCALE GENOMIC DNA]</scope>
    <source>
        <strain evidence="10 11">PV20-2</strain>
    </source>
</reference>
<keyword evidence="2" id="KW-0964">Secreted</keyword>
<feature type="domain" description="Gram-positive cocci surface proteins LPxTG" evidence="8">
    <location>
        <begin position="460"/>
        <end position="499"/>
    </location>
</feature>
<dbReference type="OrthoDB" id="3199332at2"/>
<evidence type="ECO:0000256" key="2">
    <source>
        <dbReference type="ARBA" id="ARBA00022525"/>
    </source>
</evidence>
<keyword evidence="6" id="KW-0472">Membrane</keyword>
<dbReference type="EMBL" id="CP007456">
    <property type="protein sequence ID" value="AIZ13839.1"/>
    <property type="molecule type" value="Genomic_DNA"/>
</dbReference>
<evidence type="ECO:0000256" key="7">
    <source>
        <dbReference type="SAM" id="SignalP"/>
    </source>
</evidence>
<keyword evidence="1" id="KW-0134">Cell wall</keyword>
<feature type="domain" description="SpaA-like prealbumin fold" evidence="9">
    <location>
        <begin position="336"/>
        <end position="427"/>
    </location>
</feature>